<evidence type="ECO:0000256" key="2">
    <source>
        <dbReference type="ARBA" id="ARBA00004496"/>
    </source>
</evidence>
<dbReference type="SUPFAM" id="SSF53271">
    <property type="entry name" value="PRTase-like"/>
    <property type="match status" value="1"/>
</dbReference>
<evidence type="ECO:0000313" key="15">
    <source>
        <dbReference type="EMBL" id="CAG5099288.1"/>
    </source>
</evidence>
<name>A0ABN7SQE0_OIKDI</name>
<dbReference type="CDD" id="cd06223">
    <property type="entry name" value="PRTases_typeI"/>
    <property type="match status" value="1"/>
</dbReference>
<evidence type="ECO:0000256" key="3">
    <source>
        <dbReference type="ARBA" id="ARBA00004669"/>
    </source>
</evidence>
<dbReference type="EC" id="2.4.2.8" evidence="5 13"/>
<evidence type="ECO:0000256" key="4">
    <source>
        <dbReference type="ARBA" id="ARBA00008391"/>
    </source>
</evidence>
<keyword evidence="11 13" id="KW-0547">Nucleotide-binding</keyword>
<dbReference type="PANTHER" id="PTHR43340:SF1">
    <property type="entry name" value="HYPOXANTHINE PHOSPHORIBOSYLTRANSFERASE"/>
    <property type="match status" value="1"/>
</dbReference>
<sequence>MKVEDLLKNNDKKDIGIIVPDDWQSVSYDCDQFALPNHYKKYLDRVILPRGLVLDRTEKLVLDLFHSLDRSVPVVALCVLKGGFQYFADVCDNLKRHAAAHYPEAIQFNMDFIRLKSYEDDRANEEVQVIGGDNLEHLRGKQVIVVEDIVDTGNTIRKLMNVLAKYDPKSVKVVTMLSKRTPLNTSGYVADFSAFSIPVFFAVGYALDYNEYFRDLNHVCVLNEEGIEKFSAKNLPTLS</sequence>
<keyword evidence="6 13" id="KW-0963">Cytoplasm</keyword>
<dbReference type="InterPro" id="IPR005904">
    <property type="entry name" value="Hxn_phspho_trans"/>
</dbReference>
<evidence type="ECO:0000256" key="9">
    <source>
        <dbReference type="ARBA" id="ARBA00022723"/>
    </source>
</evidence>
<feature type="domain" description="Phosphoribosyltransferase" evidence="14">
    <location>
        <begin position="58"/>
        <end position="209"/>
    </location>
</feature>
<evidence type="ECO:0000256" key="6">
    <source>
        <dbReference type="ARBA" id="ARBA00022490"/>
    </source>
</evidence>
<comment type="subcellular location">
    <subcellularLocation>
        <location evidence="2 13">Cytoplasm</location>
    </subcellularLocation>
</comment>
<evidence type="ECO:0000256" key="11">
    <source>
        <dbReference type="ARBA" id="ARBA00022741"/>
    </source>
</evidence>
<keyword evidence="12 13" id="KW-0460">Magnesium</keyword>
<evidence type="ECO:0000256" key="7">
    <source>
        <dbReference type="ARBA" id="ARBA00022676"/>
    </source>
</evidence>
<keyword evidence="7 13" id="KW-0328">Glycosyltransferase</keyword>
<gene>
    <name evidence="15" type="ORF">OKIOD_LOCUS7971</name>
</gene>
<evidence type="ECO:0000256" key="5">
    <source>
        <dbReference type="ARBA" id="ARBA00011895"/>
    </source>
</evidence>
<dbReference type="InterPro" id="IPR050408">
    <property type="entry name" value="HGPRT"/>
</dbReference>
<comment type="pathway">
    <text evidence="3 13">Purine metabolism; IMP biosynthesis via salvage pathway; IMP from hypoxanthine: step 1/1.</text>
</comment>
<evidence type="ECO:0000256" key="8">
    <source>
        <dbReference type="ARBA" id="ARBA00022679"/>
    </source>
</evidence>
<evidence type="ECO:0000313" key="16">
    <source>
        <dbReference type="Proteomes" id="UP001158576"/>
    </source>
</evidence>
<protein>
    <recommendedName>
        <fullName evidence="5 13">Hypoxanthine phosphoribosyltransferase</fullName>
        <ecNumber evidence="5 13">2.4.2.8</ecNumber>
    </recommendedName>
</protein>
<keyword evidence="9 13" id="KW-0479">Metal-binding</keyword>
<dbReference type="InterPro" id="IPR029057">
    <property type="entry name" value="PRTase-like"/>
</dbReference>
<evidence type="ECO:0000256" key="13">
    <source>
        <dbReference type="RuleBase" id="RU364099"/>
    </source>
</evidence>
<comment type="cofactor">
    <cofactor evidence="1 13">
        <name>Mg(2+)</name>
        <dbReference type="ChEBI" id="CHEBI:18420"/>
    </cofactor>
</comment>
<evidence type="ECO:0000259" key="14">
    <source>
        <dbReference type="Pfam" id="PF00156"/>
    </source>
</evidence>
<keyword evidence="8 13" id="KW-0808">Transferase</keyword>
<evidence type="ECO:0000256" key="1">
    <source>
        <dbReference type="ARBA" id="ARBA00001946"/>
    </source>
</evidence>
<proteinExistence type="inferred from homology"/>
<organism evidence="15 16">
    <name type="scientific">Oikopleura dioica</name>
    <name type="common">Tunicate</name>
    <dbReference type="NCBI Taxonomy" id="34765"/>
    <lineage>
        <taxon>Eukaryota</taxon>
        <taxon>Metazoa</taxon>
        <taxon>Chordata</taxon>
        <taxon>Tunicata</taxon>
        <taxon>Appendicularia</taxon>
        <taxon>Copelata</taxon>
        <taxon>Oikopleuridae</taxon>
        <taxon>Oikopleura</taxon>
    </lineage>
</organism>
<keyword evidence="16" id="KW-1185">Reference proteome</keyword>
<dbReference type="InterPro" id="IPR000836">
    <property type="entry name" value="PRTase_dom"/>
</dbReference>
<keyword evidence="10 13" id="KW-0660">Purine salvage</keyword>
<comment type="catalytic activity">
    <reaction evidence="13">
        <text>IMP + diphosphate = hypoxanthine + 5-phospho-alpha-D-ribose 1-diphosphate</text>
        <dbReference type="Rhea" id="RHEA:17973"/>
        <dbReference type="ChEBI" id="CHEBI:17368"/>
        <dbReference type="ChEBI" id="CHEBI:33019"/>
        <dbReference type="ChEBI" id="CHEBI:58017"/>
        <dbReference type="ChEBI" id="CHEBI:58053"/>
        <dbReference type="EC" id="2.4.2.8"/>
    </reaction>
</comment>
<comment type="similarity">
    <text evidence="4 13">Belongs to the purine/pyrimidine phosphoribosyltransferase family.</text>
</comment>
<evidence type="ECO:0000256" key="10">
    <source>
        <dbReference type="ARBA" id="ARBA00022726"/>
    </source>
</evidence>
<dbReference type="NCBIfam" id="TIGR01203">
    <property type="entry name" value="HGPRTase"/>
    <property type="match status" value="1"/>
</dbReference>
<accession>A0ABN7SQE0</accession>
<dbReference type="PANTHER" id="PTHR43340">
    <property type="entry name" value="HYPOXANTHINE-GUANINE PHOSPHORIBOSYLTRANSFERASE"/>
    <property type="match status" value="1"/>
</dbReference>
<evidence type="ECO:0000256" key="12">
    <source>
        <dbReference type="ARBA" id="ARBA00022842"/>
    </source>
</evidence>
<dbReference type="Pfam" id="PF00156">
    <property type="entry name" value="Pribosyltran"/>
    <property type="match status" value="1"/>
</dbReference>
<reference evidence="15 16" key="1">
    <citation type="submission" date="2021-04" db="EMBL/GenBank/DDBJ databases">
        <authorList>
            <person name="Bliznina A."/>
        </authorList>
    </citation>
    <scope>NUCLEOTIDE SEQUENCE [LARGE SCALE GENOMIC DNA]</scope>
</reference>
<dbReference type="EMBL" id="OU015569">
    <property type="protein sequence ID" value="CAG5099288.1"/>
    <property type="molecule type" value="Genomic_DNA"/>
</dbReference>
<dbReference type="Gene3D" id="3.40.50.2020">
    <property type="match status" value="1"/>
</dbReference>
<dbReference type="Proteomes" id="UP001158576">
    <property type="component" value="Chromosome XSR"/>
</dbReference>